<gene>
    <name evidence="2" type="ORF">GDO78_007606</name>
</gene>
<name>A0A8J6KCI7_ELECQ</name>
<feature type="transmembrane region" description="Helical" evidence="1">
    <location>
        <begin position="51"/>
        <end position="70"/>
    </location>
</feature>
<dbReference type="Proteomes" id="UP000770717">
    <property type="component" value="Unassembled WGS sequence"/>
</dbReference>
<organism evidence="2 3">
    <name type="scientific">Eleutherodactylus coqui</name>
    <name type="common">Puerto Rican coqui</name>
    <dbReference type="NCBI Taxonomy" id="57060"/>
    <lineage>
        <taxon>Eukaryota</taxon>
        <taxon>Metazoa</taxon>
        <taxon>Chordata</taxon>
        <taxon>Craniata</taxon>
        <taxon>Vertebrata</taxon>
        <taxon>Euteleostomi</taxon>
        <taxon>Amphibia</taxon>
        <taxon>Batrachia</taxon>
        <taxon>Anura</taxon>
        <taxon>Neobatrachia</taxon>
        <taxon>Hyloidea</taxon>
        <taxon>Eleutherodactylidae</taxon>
        <taxon>Eleutherodactylinae</taxon>
        <taxon>Eleutherodactylus</taxon>
        <taxon>Eleutherodactylus</taxon>
    </lineage>
</organism>
<evidence type="ECO:0000313" key="3">
    <source>
        <dbReference type="Proteomes" id="UP000770717"/>
    </source>
</evidence>
<evidence type="ECO:0000256" key="1">
    <source>
        <dbReference type="SAM" id="Phobius"/>
    </source>
</evidence>
<keyword evidence="3" id="KW-1185">Reference proteome</keyword>
<keyword evidence="1" id="KW-0472">Membrane</keyword>
<proteinExistence type="predicted"/>
<accession>A0A8J6KCI7</accession>
<dbReference type="EMBL" id="WNTK01000003">
    <property type="protein sequence ID" value="KAG9487897.1"/>
    <property type="molecule type" value="Genomic_DNA"/>
</dbReference>
<evidence type="ECO:0000313" key="2">
    <source>
        <dbReference type="EMBL" id="KAG9487897.1"/>
    </source>
</evidence>
<keyword evidence="1" id="KW-0812">Transmembrane</keyword>
<keyword evidence="1" id="KW-1133">Transmembrane helix</keyword>
<reference evidence="2" key="1">
    <citation type="thesis" date="2020" institute="ProQuest LLC" country="789 East Eisenhower Parkway, Ann Arbor, MI, USA">
        <title>Comparative Genomics and Chromosome Evolution.</title>
        <authorList>
            <person name="Mudd A.B."/>
        </authorList>
    </citation>
    <scope>NUCLEOTIDE SEQUENCE</scope>
    <source>
        <strain evidence="2">HN-11 Male</strain>
        <tissue evidence="2">Kidney and liver</tissue>
    </source>
</reference>
<dbReference type="AlphaFoldDB" id="A0A8J6KCI7"/>
<protein>
    <submittedName>
        <fullName evidence="2">Uncharacterized protein</fullName>
    </submittedName>
</protein>
<sequence>MFNVTKNNISLKLRKVSSCRPRCPIKSSFDNVLSKQSQIRKPCTSCRYSKHLTWILTFYAAVCLPFQLFFNRFVVES</sequence>
<comment type="caution">
    <text evidence="2">The sequence shown here is derived from an EMBL/GenBank/DDBJ whole genome shotgun (WGS) entry which is preliminary data.</text>
</comment>